<comment type="caution">
    <text evidence="2">The sequence shown here is derived from an EMBL/GenBank/DDBJ whole genome shotgun (WGS) entry which is preliminary data.</text>
</comment>
<proteinExistence type="predicted"/>
<evidence type="ECO:0000313" key="3">
    <source>
        <dbReference type="Proteomes" id="UP001500326"/>
    </source>
</evidence>
<evidence type="ECO:0000259" key="1">
    <source>
        <dbReference type="PROSITE" id="PS50883"/>
    </source>
</evidence>
<dbReference type="EMBL" id="BAAAOH010000001">
    <property type="protein sequence ID" value="GAA1980553.1"/>
    <property type="molecule type" value="Genomic_DNA"/>
</dbReference>
<dbReference type="InterPro" id="IPR050706">
    <property type="entry name" value="Cyclic-di-GMP_PDE-like"/>
</dbReference>
<feature type="domain" description="EAL" evidence="1">
    <location>
        <begin position="4"/>
        <end position="253"/>
    </location>
</feature>
<dbReference type="Pfam" id="PF00563">
    <property type="entry name" value="EAL"/>
    <property type="match status" value="1"/>
</dbReference>
<dbReference type="PROSITE" id="PS50883">
    <property type="entry name" value="EAL"/>
    <property type="match status" value="1"/>
</dbReference>
<keyword evidence="3" id="KW-1185">Reference proteome</keyword>
<dbReference type="CDD" id="cd01948">
    <property type="entry name" value="EAL"/>
    <property type="match status" value="1"/>
</dbReference>
<reference evidence="2 3" key="1">
    <citation type="journal article" date="2019" name="Int. J. Syst. Evol. Microbiol.">
        <title>The Global Catalogue of Microorganisms (GCM) 10K type strain sequencing project: providing services to taxonomists for standard genome sequencing and annotation.</title>
        <authorList>
            <consortium name="The Broad Institute Genomics Platform"/>
            <consortium name="The Broad Institute Genome Sequencing Center for Infectious Disease"/>
            <person name="Wu L."/>
            <person name="Ma J."/>
        </authorList>
    </citation>
    <scope>NUCLEOTIDE SEQUENCE [LARGE SCALE GENOMIC DNA]</scope>
    <source>
        <strain evidence="2 3">JCM 14902</strain>
    </source>
</reference>
<gene>
    <name evidence="2" type="ORF">GCM10009777_12510</name>
</gene>
<dbReference type="Gene3D" id="3.20.20.450">
    <property type="entry name" value="EAL domain"/>
    <property type="match status" value="1"/>
</dbReference>
<evidence type="ECO:0000313" key="2">
    <source>
        <dbReference type="EMBL" id="GAA1980553.1"/>
    </source>
</evidence>
<dbReference type="InterPro" id="IPR035919">
    <property type="entry name" value="EAL_sf"/>
</dbReference>
<dbReference type="PANTHER" id="PTHR33121">
    <property type="entry name" value="CYCLIC DI-GMP PHOSPHODIESTERASE PDEF"/>
    <property type="match status" value="1"/>
</dbReference>
<accession>A0ABN2S5C6</accession>
<organism evidence="2 3">
    <name type="scientific">Microbacterium pumilum</name>
    <dbReference type="NCBI Taxonomy" id="344165"/>
    <lineage>
        <taxon>Bacteria</taxon>
        <taxon>Bacillati</taxon>
        <taxon>Actinomycetota</taxon>
        <taxon>Actinomycetes</taxon>
        <taxon>Micrococcales</taxon>
        <taxon>Microbacteriaceae</taxon>
        <taxon>Microbacterium</taxon>
    </lineage>
</organism>
<protein>
    <recommendedName>
        <fullName evidence="1">EAL domain-containing protein</fullName>
    </recommendedName>
</protein>
<dbReference type="SMART" id="SM00052">
    <property type="entry name" value="EAL"/>
    <property type="match status" value="1"/>
</dbReference>
<name>A0ABN2S5C6_9MICO</name>
<dbReference type="SUPFAM" id="SSF141868">
    <property type="entry name" value="EAL domain-like"/>
    <property type="match status" value="1"/>
</dbReference>
<dbReference type="RefSeq" id="WP_344059567.1">
    <property type="nucleotide sequence ID" value="NZ_BAAAOH010000001.1"/>
</dbReference>
<dbReference type="InterPro" id="IPR001633">
    <property type="entry name" value="EAL_dom"/>
</dbReference>
<dbReference type="Proteomes" id="UP001500326">
    <property type="component" value="Unassembled WGS sequence"/>
</dbReference>
<dbReference type="PANTHER" id="PTHR33121:SF79">
    <property type="entry name" value="CYCLIC DI-GMP PHOSPHODIESTERASE PDED-RELATED"/>
    <property type="match status" value="1"/>
</dbReference>
<sequence length="253" mass="27203">MLDRDDLSQELEADLRDGGVYAVYQPLIEVATGDLVGVEGLCRWDRSGGVPVGPDVFIPVAESSGLIHALGRFMVDECLAAGDRWRLAGWNVEVSVNVSPVQLTTATFSSDLAAKMIDRVAPPVAFTIEITESLPLADLDDIVPRLEELRSINVGVSLDDFGSGHASAGQLRRLPLTEVKFDRSLIQSHSPSAMSALQQAVARARELGLRTVAEGIETSQHLERARELGCDRAQGFLFGAPMRIAEVDAILAG</sequence>